<gene>
    <name evidence="1" type="ORF">M404DRAFT_149173</name>
</gene>
<dbReference type="AlphaFoldDB" id="A0A0C3P3L5"/>
<dbReference type="Proteomes" id="UP000054217">
    <property type="component" value="Unassembled WGS sequence"/>
</dbReference>
<dbReference type="HOGENOM" id="CLU_068912_2_0_1"/>
<reference evidence="2" key="2">
    <citation type="submission" date="2015-01" db="EMBL/GenBank/DDBJ databases">
        <title>Evolutionary Origins and Diversification of the Mycorrhizal Mutualists.</title>
        <authorList>
            <consortium name="DOE Joint Genome Institute"/>
            <consortium name="Mycorrhizal Genomics Consortium"/>
            <person name="Kohler A."/>
            <person name="Kuo A."/>
            <person name="Nagy L.G."/>
            <person name="Floudas D."/>
            <person name="Copeland A."/>
            <person name="Barry K.W."/>
            <person name="Cichocki N."/>
            <person name="Veneault-Fourrey C."/>
            <person name="LaButti K."/>
            <person name="Lindquist E.A."/>
            <person name="Lipzen A."/>
            <person name="Lundell T."/>
            <person name="Morin E."/>
            <person name="Murat C."/>
            <person name="Riley R."/>
            <person name="Ohm R."/>
            <person name="Sun H."/>
            <person name="Tunlid A."/>
            <person name="Henrissat B."/>
            <person name="Grigoriev I.V."/>
            <person name="Hibbett D.S."/>
            <person name="Martin F."/>
        </authorList>
    </citation>
    <scope>NUCLEOTIDE SEQUENCE [LARGE SCALE GENOMIC DNA]</scope>
    <source>
        <strain evidence="2">Marx 270</strain>
    </source>
</reference>
<reference evidence="1 2" key="1">
    <citation type="submission" date="2014-04" db="EMBL/GenBank/DDBJ databases">
        <authorList>
            <consortium name="DOE Joint Genome Institute"/>
            <person name="Kuo A."/>
            <person name="Kohler A."/>
            <person name="Costa M.D."/>
            <person name="Nagy L.G."/>
            <person name="Floudas D."/>
            <person name="Copeland A."/>
            <person name="Barry K.W."/>
            <person name="Cichocki N."/>
            <person name="Veneault-Fourrey C."/>
            <person name="LaButti K."/>
            <person name="Lindquist E.A."/>
            <person name="Lipzen A."/>
            <person name="Lundell T."/>
            <person name="Morin E."/>
            <person name="Murat C."/>
            <person name="Sun H."/>
            <person name="Tunlid A."/>
            <person name="Henrissat B."/>
            <person name="Grigoriev I.V."/>
            <person name="Hibbett D.S."/>
            <person name="Martin F."/>
            <person name="Nordberg H.P."/>
            <person name="Cantor M.N."/>
            <person name="Hua S.X."/>
        </authorList>
    </citation>
    <scope>NUCLEOTIDE SEQUENCE [LARGE SCALE GENOMIC DNA]</scope>
    <source>
        <strain evidence="1 2">Marx 270</strain>
    </source>
</reference>
<dbReference type="EMBL" id="KN831985">
    <property type="protein sequence ID" value="KIO01864.1"/>
    <property type="molecule type" value="Genomic_DNA"/>
</dbReference>
<proteinExistence type="predicted"/>
<accession>A0A0C3P3L5</accession>
<organism evidence="1 2">
    <name type="scientific">Pisolithus tinctorius Marx 270</name>
    <dbReference type="NCBI Taxonomy" id="870435"/>
    <lineage>
        <taxon>Eukaryota</taxon>
        <taxon>Fungi</taxon>
        <taxon>Dikarya</taxon>
        <taxon>Basidiomycota</taxon>
        <taxon>Agaricomycotina</taxon>
        <taxon>Agaricomycetes</taxon>
        <taxon>Agaricomycetidae</taxon>
        <taxon>Boletales</taxon>
        <taxon>Sclerodermatineae</taxon>
        <taxon>Pisolithaceae</taxon>
        <taxon>Pisolithus</taxon>
    </lineage>
</organism>
<protein>
    <submittedName>
        <fullName evidence="1">Uncharacterized protein</fullName>
    </submittedName>
</protein>
<evidence type="ECO:0000313" key="1">
    <source>
        <dbReference type="EMBL" id="KIO01864.1"/>
    </source>
</evidence>
<sequence>MSLTSTNLWLPCKDHAAAGRHYLLYCRLLLTKSFFENPQDFFDLLHLGQAIISGSCALHLLLPQGDVMWSPHDVDVYATHKNVDFLIAGIKLQGYQIIHVTTGNDLRYSNSHVASIFSFVCDQCKINIIVSSSTTPISPIFQYHSTALMNFITHDSVFCAYPHLTLHQQLLVDPFVIFTQALKCLTLEALIKYHDQGICYLKCCNLHRDHHCPKDDYCSNHDEDCMWMQLTPSPSSISSKEYCMTEIGIANLQWWLRGYVCHKTPPFLSSAIHIT</sequence>
<evidence type="ECO:0000313" key="2">
    <source>
        <dbReference type="Proteomes" id="UP000054217"/>
    </source>
</evidence>
<dbReference type="InParanoid" id="A0A0C3P3L5"/>
<keyword evidence="2" id="KW-1185">Reference proteome</keyword>
<dbReference type="OrthoDB" id="3183574at2759"/>
<name>A0A0C3P3L5_PISTI</name>